<evidence type="ECO:0000256" key="2">
    <source>
        <dbReference type="ARBA" id="ARBA00022737"/>
    </source>
</evidence>
<keyword evidence="3 5" id="KW-0863">Zinc-finger</keyword>
<dbReference type="Pfam" id="PF00096">
    <property type="entry name" value="zf-C2H2"/>
    <property type="match status" value="1"/>
</dbReference>
<dbReference type="Proteomes" id="UP000544331">
    <property type="component" value="Unassembled WGS sequence"/>
</dbReference>
<feature type="region of interest" description="Disordered" evidence="6">
    <location>
        <begin position="27"/>
        <end position="54"/>
    </location>
</feature>
<dbReference type="AlphaFoldDB" id="A0A8H6DJZ8"/>
<dbReference type="InterPro" id="IPR013087">
    <property type="entry name" value="Znf_C2H2_type"/>
</dbReference>
<dbReference type="Gene3D" id="3.30.160.60">
    <property type="entry name" value="Classic Zinc Finger"/>
    <property type="match status" value="5"/>
</dbReference>
<feature type="compositionally biased region" description="Basic and acidic residues" evidence="6">
    <location>
        <begin position="31"/>
        <end position="41"/>
    </location>
</feature>
<keyword evidence="4" id="KW-0862">Zinc</keyword>
<accession>A0A8H6DJZ8</accession>
<dbReference type="OrthoDB" id="6077919at2759"/>
<feature type="domain" description="C2H2-type" evidence="7">
    <location>
        <begin position="58"/>
        <end position="86"/>
    </location>
</feature>
<feature type="region of interest" description="Disordered" evidence="6">
    <location>
        <begin position="89"/>
        <end position="110"/>
    </location>
</feature>
<feature type="domain" description="C2H2-type" evidence="7">
    <location>
        <begin position="164"/>
        <end position="188"/>
    </location>
</feature>
<dbReference type="InterPro" id="IPR036236">
    <property type="entry name" value="Znf_C2H2_sf"/>
</dbReference>
<feature type="compositionally biased region" description="Basic and acidic residues" evidence="6">
    <location>
        <begin position="467"/>
        <end position="489"/>
    </location>
</feature>
<keyword evidence="1" id="KW-0479">Metal-binding</keyword>
<feature type="domain" description="C2H2-type" evidence="7">
    <location>
        <begin position="437"/>
        <end position="461"/>
    </location>
</feature>
<dbReference type="GO" id="GO:0000977">
    <property type="term" value="F:RNA polymerase II transcription regulatory region sequence-specific DNA binding"/>
    <property type="evidence" value="ECO:0007669"/>
    <property type="project" value="TreeGrafter"/>
</dbReference>
<protein>
    <recommendedName>
        <fullName evidence="7">C2H2-type domain-containing protein</fullName>
    </recommendedName>
</protein>
<feature type="domain" description="C2H2-type" evidence="7">
    <location>
        <begin position="392"/>
        <end position="416"/>
    </location>
</feature>
<keyword evidence="9" id="KW-1185">Reference proteome</keyword>
<evidence type="ECO:0000256" key="6">
    <source>
        <dbReference type="SAM" id="MobiDB-lite"/>
    </source>
</evidence>
<evidence type="ECO:0000313" key="8">
    <source>
        <dbReference type="EMBL" id="KAF5720478.1"/>
    </source>
</evidence>
<feature type="region of interest" description="Disordered" evidence="6">
    <location>
        <begin position="204"/>
        <end position="238"/>
    </location>
</feature>
<evidence type="ECO:0000256" key="1">
    <source>
        <dbReference type="ARBA" id="ARBA00022723"/>
    </source>
</evidence>
<feature type="domain" description="C2H2-type" evidence="7">
    <location>
        <begin position="554"/>
        <end position="577"/>
    </location>
</feature>
<proteinExistence type="predicted"/>
<dbReference type="GO" id="GO:0008270">
    <property type="term" value="F:zinc ion binding"/>
    <property type="evidence" value="ECO:0007669"/>
    <property type="project" value="UniProtKB-KW"/>
</dbReference>
<evidence type="ECO:0000259" key="7">
    <source>
        <dbReference type="PROSITE" id="PS50157"/>
    </source>
</evidence>
<dbReference type="Pfam" id="PF12874">
    <property type="entry name" value="zf-met"/>
    <property type="match status" value="2"/>
</dbReference>
<dbReference type="PROSITE" id="PS00028">
    <property type="entry name" value="ZINC_FINGER_C2H2_1"/>
    <property type="match status" value="9"/>
</dbReference>
<gene>
    <name evidence="8" type="ORF">FMUND_4300</name>
</gene>
<evidence type="ECO:0000256" key="3">
    <source>
        <dbReference type="ARBA" id="ARBA00022771"/>
    </source>
</evidence>
<dbReference type="GO" id="GO:0000981">
    <property type="term" value="F:DNA-binding transcription factor activity, RNA polymerase II-specific"/>
    <property type="evidence" value="ECO:0007669"/>
    <property type="project" value="TreeGrafter"/>
</dbReference>
<feature type="domain" description="C2H2-type" evidence="7">
    <location>
        <begin position="189"/>
        <end position="218"/>
    </location>
</feature>
<dbReference type="PANTHER" id="PTHR24409:SF295">
    <property type="entry name" value="AZ2-RELATED"/>
    <property type="match status" value="1"/>
</dbReference>
<feature type="domain" description="C2H2-type" evidence="7">
    <location>
        <begin position="14"/>
        <end position="43"/>
    </location>
</feature>
<feature type="compositionally biased region" description="Acidic residues" evidence="6">
    <location>
        <begin position="309"/>
        <end position="364"/>
    </location>
</feature>
<evidence type="ECO:0000256" key="4">
    <source>
        <dbReference type="ARBA" id="ARBA00022833"/>
    </source>
</evidence>
<dbReference type="Pfam" id="PF13912">
    <property type="entry name" value="zf-C2H2_6"/>
    <property type="match status" value="2"/>
</dbReference>
<keyword evidence="2" id="KW-0677">Repeat</keyword>
<evidence type="ECO:0000313" key="9">
    <source>
        <dbReference type="Proteomes" id="UP000544331"/>
    </source>
</evidence>
<comment type="caution">
    <text evidence="8">The sequence shown here is derived from an EMBL/GenBank/DDBJ whole genome shotgun (WGS) entry which is preliminary data.</text>
</comment>
<feature type="domain" description="C2H2-type" evidence="7">
    <location>
        <begin position="501"/>
        <end position="528"/>
    </location>
</feature>
<sequence>MSEDSVEQPEAKLPTCNICNKSFAHKNSLRQHREQTKHASTDTDGAESVPGEEVPKRFGCTMCNRSFKKEYWLFKHMITKHAWKVPDASVKPAEDAKPSPTSQDPAVDSDAPIKQEDLKQEDQDQDSVPTVFSCAVCGKTFNGQVGLDQHTNAKHNPKPEEGKVNCEWCRKSFVDDRALQNHRKDKHSQVCTYCKKGFGTKAALEEHKRDTRHPERTTEPAGAQSRRQKEKVSEPSPQRFKCDFCSSTFHHFDLLEQHVIRHNLWSDDGPVTIYKCDFCPKTFYSYDELDEHMRTTYRFNSPNSWDSDGQTDEEDYEEDYEDSDEESDGEEAEDSDEENNEESDEENDEESIEEENEENDEESDKESVPDLVENTGENSTERLAAELPPAPFKCQDCDETFYYTAALGEHQEMFAHGPMAIREKKPEPAAGPSTPEFKCRDCDEAFHHFTMLLEHQEKAGHGSWAAEKSKPAEKPAEKPVEKPVEKPTVEGEAGNDSISVYKCTDCGRLYRDVNWFLVHLSRNHGRRPAYYYKYLTKVAPEEADAPAKKVTSGFRCRPCNEPFRNQYLLAKHWEKTHEDAWWALFDKYNISGESISYSDFRNFDNYNENDMLDDLRQINSWSSKKKNMIPCITCWKKFKTTSQMVEHVEMRECHSYIAAHSIKWAVHRSDQSVVSRCYSDDKFQCPGCEARFDCLSSLLRHAEGNKCRADVAQGPIKAFMTEVRWRMVEGEIF</sequence>
<feature type="region of interest" description="Disordered" evidence="6">
    <location>
        <begin position="458"/>
        <end position="491"/>
    </location>
</feature>
<dbReference type="PANTHER" id="PTHR24409">
    <property type="entry name" value="ZINC FINGER PROTEIN 142"/>
    <property type="match status" value="1"/>
</dbReference>
<dbReference type="GO" id="GO:0005634">
    <property type="term" value="C:nucleus"/>
    <property type="evidence" value="ECO:0007669"/>
    <property type="project" value="TreeGrafter"/>
</dbReference>
<name>A0A8H6DJZ8_9HYPO</name>
<feature type="compositionally biased region" description="Basic and acidic residues" evidence="6">
    <location>
        <begin position="204"/>
        <end position="218"/>
    </location>
</feature>
<organism evidence="8 9">
    <name type="scientific">Fusarium mundagurra</name>
    <dbReference type="NCBI Taxonomy" id="1567541"/>
    <lineage>
        <taxon>Eukaryota</taxon>
        <taxon>Fungi</taxon>
        <taxon>Dikarya</taxon>
        <taxon>Ascomycota</taxon>
        <taxon>Pezizomycotina</taxon>
        <taxon>Sordariomycetes</taxon>
        <taxon>Hypocreomycetidae</taxon>
        <taxon>Hypocreales</taxon>
        <taxon>Nectriaceae</taxon>
        <taxon>Fusarium</taxon>
        <taxon>Fusarium fujikuroi species complex</taxon>
    </lineage>
</organism>
<feature type="region of interest" description="Disordered" evidence="6">
    <location>
        <begin position="298"/>
        <end position="387"/>
    </location>
</feature>
<feature type="domain" description="C2H2-type" evidence="7">
    <location>
        <begin position="274"/>
        <end position="302"/>
    </location>
</feature>
<dbReference type="SMART" id="SM00355">
    <property type="entry name" value="ZnF_C2H2"/>
    <property type="match status" value="13"/>
</dbReference>
<feature type="compositionally biased region" description="Polar residues" evidence="6">
    <location>
        <begin position="298"/>
        <end position="308"/>
    </location>
</feature>
<feature type="domain" description="C2H2-type" evidence="7">
    <location>
        <begin position="132"/>
        <end position="159"/>
    </location>
</feature>
<dbReference type="PROSITE" id="PS50157">
    <property type="entry name" value="ZINC_FINGER_C2H2_2"/>
    <property type="match status" value="10"/>
</dbReference>
<evidence type="ECO:0000256" key="5">
    <source>
        <dbReference type="PROSITE-ProRule" id="PRU00042"/>
    </source>
</evidence>
<dbReference type="EMBL" id="JAAOAN010000130">
    <property type="protein sequence ID" value="KAF5720478.1"/>
    <property type="molecule type" value="Genomic_DNA"/>
</dbReference>
<dbReference type="SUPFAM" id="SSF57667">
    <property type="entry name" value="beta-beta-alpha zinc fingers"/>
    <property type="match status" value="3"/>
</dbReference>
<reference evidence="8 9" key="1">
    <citation type="submission" date="2020-05" db="EMBL/GenBank/DDBJ databases">
        <title>Identification and distribution of gene clusters putatively required for synthesis of sphingolipid metabolism inhibitors in phylogenetically diverse species of the filamentous fungus Fusarium.</title>
        <authorList>
            <person name="Kim H.-S."/>
            <person name="Busman M."/>
            <person name="Brown D.W."/>
            <person name="Divon H."/>
            <person name="Uhlig S."/>
            <person name="Proctor R.H."/>
        </authorList>
    </citation>
    <scope>NUCLEOTIDE SEQUENCE [LARGE SCALE GENOMIC DNA]</scope>
    <source>
        <strain evidence="8 9">NRRL 66235</strain>
    </source>
</reference>